<evidence type="ECO:0000259" key="1">
    <source>
        <dbReference type="Pfam" id="PF05685"/>
    </source>
</evidence>
<dbReference type="PANTHER" id="PTHR36558">
    <property type="entry name" value="GLR1098 PROTEIN"/>
    <property type="match status" value="1"/>
</dbReference>
<evidence type="ECO:0000313" key="3">
    <source>
        <dbReference type="Proteomes" id="UP000542776"/>
    </source>
</evidence>
<gene>
    <name evidence="2" type="ORF">GGR04_001427</name>
</gene>
<proteinExistence type="predicted"/>
<sequence length="187" mass="20793">MRAMNIQAPIRTADDFLRWNEGREGKREFVRGGIVEMMTGGSRRHAELFLQLAFSLRQAMADRALRITAADFGVRTSAGIRYPDVLVLRDEGDGRELATSEPLVIAEILSPSSLAIDFGEKAAEYTALPSLLHYLVLSQDEPRLWLWRRGEDGAFGSPEMIAGRDESVTLDGLDLRLALADLYRAIA</sequence>
<dbReference type="GO" id="GO:0004519">
    <property type="term" value="F:endonuclease activity"/>
    <property type="evidence" value="ECO:0007669"/>
    <property type="project" value="UniProtKB-KW"/>
</dbReference>
<dbReference type="InterPro" id="IPR012296">
    <property type="entry name" value="Nuclease_put_TT1808"/>
</dbReference>
<dbReference type="Pfam" id="PF05685">
    <property type="entry name" value="Uma2"/>
    <property type="match status" value="1"/>
</dbReference>
<name>A0A7W6H325_9HYPH</name>
<dbReference type="InterPro" id="IPR011335">
    <property type="entry name" value="Restrct_endonuc-II-like"/>
</dbReference>
<accession>A0A7W6H325</accession>
<evidence type="ECO:0000313" key="2">
    <source>
        <dbReference type="EMBL" id="MBB3997591.1"/>
    </source>
</evidence>
<protein>
    <submittedName>
        <fullName evidence="2">Uma2 family endonuclease</fullName>
    </submittedName>
</protein>
<comment type="caution">
    <text evidence="2">The sequence shown here is derived from an EMBL/GenBank/DDBJ whole genome shotgun (WGS) entry which is preliminary data.</text>
</comment>
<dbReference type="SUPFAM" id="SSF52980">
    <property type="entry name" value="Restriction endonuclease-like"/>
    <property type="match status" value="1"/>
</dbReference>
<keyword evidence="3" id="KW-1185">Reference proteome</keyword>
<organism evidence="2 3">
    <name type="scientific">Aureimonas pseudogalii</name>
    <dbReference type="NCBI Taxonomy" id="1744844"/>
    <lineage>
        <taxon>Bacteria</taxon>
        <taxon>Pseudomonadati</taxon>
        <taxon>Pseudomonadota</taxon>
        <taxon>Alphaproteobacteria</taxon>
        <taxon>Hyphomicrobiales</taxon>
        <taxon>Aurantimonadaceae</taxon>
        <taxon>Aureimonas</taxon>
    </lineage>
</organism>
<feature type="domain" description="Putative restriction endonuclease" evidence="1">
    <location>
        <begin position="14"/>
        <end position="177"/>
    </location>
</feature>
<dbReference type="InterPro" id="IPR008538">
    <property type="entry name" value="Uma2"/>
</dbReference>
<keyword evidence="2" id="KW-0540">Nuclease</keyword>
<dbReference type="AlphaFoldDB" id="A0A7W6H325"/>
<dbReference type="EMBL" id="JACIEK010000002">
    <property type="protein sequence ID" value="MBB3997591.1"/>
    <property type="molecule type" value="Genomic_DNA"/>
</dbReference>
<dbReference type="CDD" id="cd06260">
    <property type="entry name" value="DUF820-like"/>
    <property type="match status" value="1"/>
</dbReference>
<dbReference type="Proteomes" id="UP000542776">
    <property type="component" value="Unassembled WGS sequence"/>
</dbReference>
<keyword evidence="2" id="KW-0378">Hydrolase</keyword>
<dbReference type="PANTHER" id="PTHR36558:SF1">
    <property type="entry name" value="RESTRICTION ENDONUCLEASE DOMAIN-CONTAINING PROTEIN-RELATED"/>
    <property type="match status" value="1"/>
</dbReference>
<dbReference type="Gene3D" id="3.90.1570.10">
    <property type="entry name" value="tt1808, chain A"/>
    <property type="match status" value="1"/>
</dbReference>
<reference evidence="2 3" key="1">
    <citation type="submission" date="2020-08" db="EMBL/GenBank/DDBJ databases">
        <title>Genomic Encyclopedia of Type Strains, Phase IV (KMG-IV): sequencing the most valuable type-strain genomes for metagenomic binning, comparative biology and taxonomic classification.</title>
        <authorList>
            <person name="Goeker M."/>
        </authorList>
    </citation>
    <scope>NUCLEOTIDE SEQUENCE [LARGE SCALE GENOMIC DNA]</scope>
    <source>
        <strain evidence="2 3">DSM 102238</strain>
    </source>
</reference>
<keyword evidence="2" id="KW-0255">Endonuclease</keyword>